<evidence type="ECO:0000256" key="4">
    <source>
        <dbReference type="ARBA" id="ARBA00010662"/>
    </source>
</evidence>
<evidence type="ECO:0000259" key="8">
    <source>
        <dbReference type="Pfam" id="PF01182"/>
    </source>
</evidence>
<dbReference type="OrthoDB" id="9810967at2"/>
<protein>
    <recommendedName>
        <fullName evidence="6 7">6-phosphogluconolactonase</fullName>
        <shortName evidence="7">6PGL</shortName>
        <ecNumber evidence="5 7">3.1.1.31</ecNumber>
    </recommendedName>
</protein>
<dbReference type="RefSeq" id="WP_090623328.1">
    <property type="nucleotide sequence ID" value="NZ_FNYQ01000232.1"/>
</dbReference>
<dbReference type="GO" id="GO:0017057">
    <property type="term" value="F:6-phosphogluconolactonase activity"/>
    <property type="evidence" value="ECO:0007669"/>
    <property type="project" value="UniProtKB-UniRule"/>
</dbReference>
<evidence type="ECO:0000256" key="1">
    <source>
        <dbReference type="ARBA" id="ARBA00000832"/>
    </source>
</evidence>
<dbReference type="NCBIfam" id="TIGR01198">
    <property type="entry name" value="pgl"/>
    <property type="match status" value="1"/>
</dbReference>
<evidence type="ECO:0000256" key="2">
    <source>
        <dbReference type="ARBA" id="ARBA00002681"/>
    </source>
</evidence>
<keyword evidence="7" id="KW-0378">Hydrolase</keyword>
<dbReference type="EC" id="3.1.1.31" evidence="5 7"/>
<dbReference type="PANTHER" id="PTHR11054:SF0">
    <property type="entry name" value="6-PHOSPHOGLUCONOLACTONASE"/>
    <property type="match status" value="1"/>
</dbReference>
<evidence type="ECO:0000256" key="5">
    <source>
        <dbReference type="ARBA" id="ARBA00013198"/>
    </source>
</evidence>
<gene>
    <name evidence="7" type="primary">pgl</name>
    <name evidence="9" type="ORF">SAMN04244572_04962</name>
    <name evidence="10" type="ORF">SAMN04244573_02955</name>
</gene>
<dbReference type="Pfam" id="PF01182">
    <property type="entry name" value="Glucosamine_iso"/>
    <property type="match status" value="1"/>
</dbReference>
<dbReference type="AlphaFoldDB" id="A0A1H7BBS6"/>
<name>A0A1H7BBS6_9GAMM</name>
<feature type="domain" description="Glucosamine/galactosamine-6-phosphate isomerase" evidence="8">
    <location>
        <begin position="19"/>
        <end position="235"/>
    </location>
</feature>
<comment type="similarity">
    <text evidence="4 7">Belongs to the glucosamine/galactosamine-6-phosphate isomerase family. 6-phosphogluconolactonase subfamily.</text>
</comment>
<evidence type="ECO:0000313" key="11">
    <source>
        <dbReference type="Proteomes" id="UP000199250"/>
    </source>
</evidence>
<evidence type="ECO:0000256" key="6">
    <source>
        <dbReference type="ARBA" id="ARBA00020337"/>
    </source>
</evidence>
<evidence type="ECO:0000256" key="7">
    <source>
        <dbReference type="RuleBase" id="RU365095"/>
    </source>
</evidence>
<comment type="catalytic activity">
    <reaction evidence="1 7">
        <text>6-phospho-D-glucono-1,5-lactone + H2O = 6-phospho-D-gluconate + H(+)</text>
        <dbReference type="Rhea" id="RHEA:12556"/>
        <dbReference type="ChEBI" id="CHEBI:15377"/>
        <dbReference type="ChEBI" id="CHEBI:15378"/>
        <dbReference type="ChEBI" id="CHEBI:57955"/>
        <dbReference type="ChEBI" id="CHEBI:58759"/>
        <dbReference type="EC" id="3.1.1.31"/>
    </reaction>
</comment>
<dbReference type="InterPro" id="IPR006148">
    <property type="entry name" value="Glc/Gal-6P_isomerase"/>
</dbReference>
<evidence type="ECO:0000313" key="10">
    <source>
        <dbReference type="EMBL" id="SER13760.1"/>
    </source>
</evidence>
<dbReference type="CDD" id="cd01400">
    <property type="entry name" value="6PGL"/>
    <property type="match status" value="1"/>
</dbReference>
<dbReference type="UniPathway" id="UPA00115">
    <property type="reaction ID" value="UER00409"/>
</dbReference>
<evidence type="ECO:0000256" key="3">
    <source>
        <dbReference type="ARBA" id="ARBA00004961"/>
    </source>
</evidence>
<comment type="function">
    <text evidence="2 7">Hydrolysis of 6-phosphogluconolactone to 6-phosphogluconate.</text>
</comment>
<evidence type="ECO:0000313" key="12">
    <source>
        <dbReference type="Proteomes" id="UP000199267"/>
    </source>
</evidence>
<dbReference type="GO" id="GO:0006098">
    <property type="term" value="P:pentose-phosphate shunt"/>
    <property type="evidence" value="ECO:0007669"/>
    <property type="project" value="UniProtKB-UniPathway"/>
</dbReference>
<sequence length="237" mass="25314">MAISELDLPAGVVARQLADGTALAEGLAEHVAEVLRQAVEADGLASLLVSGGRSPIPFFEALSAFELDWSRVQVGLVDERWVAPDQEGSNEALVRRHLLRGPAAAASFLGLYQPAATLEAAARQAGRALEPLKRPVDMVVLGMGEDGHTASLFPGSPNLAQALAGTCAEPCMAMLAPVAPHPRISLTWPLLARARRRCLAIQGPAKLETLRQALRADPLRMPIRAFLNDPLEIYWSP</sequence>
<proteinExistence type="inferred from homology"/>
<dbReference type="InterPro" id="IPR037171">
    <property type="entry name" value="NagB/RpiA_transferase-like"/>
</dbReference>
<dbReference type="GO" id="GO:0005975">
    <property type="term" value="P:carbohydrate metabolic process"/>
    <property type="evidence" value="ECO:0007669"/>
    <property type="project" value="UniProtKB-UniRule"/>
</dbReference>
<dbReference type="SUPFAM" id="SSF100950">
    <property type="entry name" value="NagB/RpiA/CoA transferase-like"/>
    <property type="match status" value="1"/>
</dbReference>
<evidence type="ECO:0000313" key="9">
    <source>
        <dbReference type="EMBL" id="SEJ70865.1"/>
    </source>
</evidence>
<dbReference type="EMBL" id="FOFJ01000029">
    <property type="protein sequence ID" value="SER13760.1"/>
    <property type="molecule type" value="Genomic_DNA"/>
</dbReference>
<organism evidence="9 11">
    <name type="scientific">Azotobacter beijerinckii</name>
    <dbReference type="NCBI Taxonomy" id="170623"/>
    <lineage>
        <taxon>Bacteria</taxon>
        <taxon>Pseudomonadati</taxon>
        <taxon>Pseudomonadota</taxon>
        <taxon>Gammaproteobacteria</taxon>
        <taxon>Pseudomonadales</taxon>
        <taxon>Pseudomonadaceae</taxon>
        <taxon>Azotobacter</taxon>
    </lineage>
</organism>
<dbReference type="InterPro" id="IPR039104">
    <property type="entry name" value="6PGL"/>
</dbReference>
<dbReference type="Proteomes" id="UP000199250">
    <property type="component" value="Unassembled WGS sequence"/>
</dbReference>
<dbReference type="EMBL" id="FNYQ01000232">
    <property type="protein sequence ID" value="SEJ70865.1"/>
    <property type="molecule type" value="Genomic_DNA"/>
</dbReference>
<reference evidence="11 12" key="1">
    <citation type="submission" date="2016-10" db="EMBL/GenBank/DDBJ databases">
        <authorList>
            <person name="de Groot N.N."/>
        </authorList>
    </citation>
    <scope>NUCLEOTIDE SEQUENCE [LARGE SCALE GENOMIC DNA]</scope>
    <source>
        <strain evidence="9 11">DSM 373</strain>
        <strain evidence="10 12">DSM 378</strain>
    </source>
</reference>
<dbReference type="PANTHER" id="PTHR11054">
    <property type="entry name" value="6-PHOSPHOGLUCONOLACTONASE"/>
    <property type="match status" value="1"/>
</dbReference>
<dbReference type="Proteomes" id="UP000199267">
    <property type="component" value="Unassembled WGS sequence"/>
</dbReference>
<dbReference type="Gene3D" id="3.40.50.1360">
    <property type="match status" value="1"/>
</dbReference>
<dbReference type="InterPro" id="IPR005900">
    <property type="entry name" value="6-phosphogluconolactonase_DevB"/>
</dbReference>
<comment type="pathway">
    <text evidence="3 7">Carbohydrate degradation; pentose phosphate pathway; D-ribulose 5-phosphate from D-glucose 6-phosphate (oxidative stage): step 2/3.</text>
</comment>
<accession>A0A1H7BBS6</accession>